<dbReference type="OrthoDB" id="31494at2157"/>
<dbReference type="RefSeq" id="WP_006431026.1">
    <property type="nucleotide sequence ID" value="NZ_AOID01000027.1"/>
</dbReference>
<dbReference type="InterPro" id="IPR011854">
    <property type="entry name" value="HypE"/>
</dbReference>
<dbReference type="InterPro" id="IPR010918">
    <property type="entry name" value="PurM-like_C_dom"/>
</dbReference>
<reference evidence="4 5" key="1">
    <citation type="journal article" date="2014" name="PLoS Genet.">
        <title>Phylogenetically driven sequencing of extremely halophilic archaea reveals strategies for static and dynamic osmo-response.</title>
        <authorList>
            <person name="Becker E.A."/>
            <person name="Seitzer P.M."/>
            <person name="Tritt A."/>
            <person name="Larsen D."/>
            <person name="Krusor M."/>
            <person name="Yao A.I."/>
            <person name="Wu D."/>
            <person name="Madern D."/>
            <person name="Eisen J.A."/>
            <person name="Darling A.E."/>
            <person name="Facciotti M.T."/>
        </authorList>
    </citation>
    <scope>NUCLEOTIDE SEQUENCE [LARGE SCALE GENOMIC DNA]</scope>
    <source>
        <strain evidence="4 5">JCM 10478</strain>
    </source>
</reference>
<dbReference type="PANTHER" id="PTHR30303">
    <property type="entry name" value="HYDROGENASE ISOENZYMES FORMATION PROTEIN HYPE"/>
    <property type="match status" value="1"/>
</dbReference>
<dbReference type="SUPFAM" id="SSF56042">
    <property type="entry name" value="PurM C-terminal domain-like"/>
    <property type="match status" value="1"/>
</dbReference>
<sequence>MPGKVSPDDLLAHVFERTGAAETDEAIRQGPADGEDAAAIDWPDGDGTLVVSSDPISLAASQVGTLGVAVASNDVAVSGADPRWLTAVVLLPGEAGEANAAGDDGNSLLEEISGDLDAAAREIGASIVGGHSEYVDQLERPILSLTAMGMTERFVPTGGAEPGDAVILTKAAGIEGSAILAADFGDDLAVDPETRERAEGFLEEISVVPEARIVREYATAMHDPTEGGVAAGLLEVARASDVRLEVDRDAVPIREETAALCDAAGVDPLRIFGSGALLATVPADAVDDCLAALDDAGLEAAAIGTVGDPGGGESELVLDGESITGPIEDDLYPLWEAADAAE</sequence>
<dbReference type="Gene3D" id="3.90.650.10">
    <property type="entry name" value="PurM-like C-terminal domain"/>
    <property type="match status" value="1"/>
</dbReference>
<evidence type="ECO:0000259" key="3">
    <source>
        <dbReference type="Pfam" id="PF02769"/>
    </source>
</evidence>
<protein>
    <submittedName>
        <fullName evidence="4">AIR synthase-related protein domain protein</fullName>
    </submittedName>
</protein>
<evidence type="ECO:0000259" key="2">
    <source>
        <dbReference type="Pfam" id="PF00586"/>
    </source>
</evidence>
<accession>L9Y158</accession>
<dbReference type="PANTHER" id="PTHR30303:SF4">
    <property type="entry name" value="HYDROGENASE EXPRESSION_FORMATION PROTEIN HYPE"/>
    <property type="match status" value="1"/>
</dbReference>
<dbReference type="AlphaFoldDB" id="L9Y158"/>
<dbReference type="Gene3D" id="3.30.1330.10">
    <property type="entry name" value="PurM-like, N-terminal domain"/>
    <property type="match status" value="1"/>
</dbReference>
<feature type="domain" description="PurM-like C-terminal" evidence="3">
    <location>
        <begin position="161"/>
        <end position="313"/>
    </location>
</feature>
<proteinExistence type="inferred from homology"/>
<dbReference type="GO" id="GO:0051604">
    <property type="term" value="P:protein maturation"/>
    <property type="evidence" value="ECO:0007669"/>
    <property type="project" value="TreeGrafter"/>
</dbReference>
<dbReference type="PIRSF" id="PIRSF005644">
    <property type="entry name" value="Hdrgns_mtr_HypE"/>
    <property type="match status" value="1"/>
</dbReference>
<feature type="domain" description="PurM-like N-terminal" evidence="2">
    <location>
        <begin position="34"/>
        <end position="150"/>
    </location>
</feature>
<dbReference type="SUPFAM" id="SSF55326">
    <property type="entry name" value="PurM N-terminal domain-like"/>
    <property type="match status" value="1"/>
</dbReference>
<comment type="similarity">
    <text evidence="1">Belongs to the HypE family.</text>
</comment>
<dbReference type="Proteomes" id="UP000011632">
    <property type="component" value="Unassembled WGS sequence"/>
</dbReference>
<dbReference type="InterPro" id="IPR016188">
    <property type="entry name" value="PurM-like_N"/>
</dbReference>
<dbReference type="Pfam" id="PF00586">
    <property type="entry name" value="AIRS"/>
    <property type="match status" value="1"/>
</dbReference>
<gene>
    <name evidence="4" type="ORF">C489_09721</name>
</gene>
<name>L9Y158_9EURY</name>
<dbReference type="EMBL" id="AOID01000027">
    <property type="protein sequence ID" value="ELY67829.1"/>
    <property type="molecule type" value="Genomic_DNA"/>
</dbReference>
<organism evidence="4 5">
    <name type="scientific">Natrinema versiforme JCM 10478</name>
    <dbReference type="NCBI Taxonomy" id="1227496"/>
    <lineage>
        <taxon>Archaea</taxon>
        <taxon>Methanobacteriati</taxon>
        <taxon>Methanobacteriota</taxon>
        <taxon>Stenosarchaea group</taxon>
        <taxon>Halobacteria</taxon>
        <taxon>Halobacteriales</taxon>
        <taxon>Natrialbaceae</taxon>
        <taxon>Natrinema</taxon>
    </lineage>
</organism>
<dbReference type="PATRIC" id="fig|1227496.3.peg.1962"/>
<dbReference type="InterPro" id="IPR036921">
    <property type="entry name" value="PurM-like_N_sf"/>
</dbReference>
<evidence type="ECO:0000313" key="4">
    <source>
        <dbReference type="EMBL" id="ELY67829.1"/>
    </source>
</evidence>
<dbReference type="InterPro" id="IPR036676">
    <property type="entry name" value="PurM-like_C_sf"/>
</dbReference>
<dbReference type="Pfam" id="PF02769">
    <property type="entry name" value="AIRS_C"/>
    <property type="match status" value="1"/>
</dbReference>
<dbReference type="CDD" id="cd06061">
    <property type="entry name" value="PurM-like1"/>
    <property type="match status" value="1"/>
</dbReference>
<evidence type="ECO:0000256" key="1">
    <source>
        <dbReference type="ARBA" id="ARBA00006243"/>
    </source>
</evidence>
<comment type="caution">
    <text evidence="4">The sequence shown here is derived from an EMBL/GenBank/DDBJ whole genome shotgun (WGS) entry which is preliminary data.</text>
</comment>
<keyword evidence="5" id="KW-1185">Reference proteome</keyword>
<dbReference type="STRING" id="1227496.C489_09721"/>
<evidence type="ECO:0000313" key="5">
    <source>
        <dbReference type="Proteomes" id="UP000011632"/>
    </source>
</evidence>